<dbReference type="InterPro" id="IPR036388">
    <property type="entry name" value="WH-like_DNA-bd_sf"/>
</dbReference>
<dbReference type="InterPro" id="IPR040764">
    <property type="entry name" value="CvfB_WH"/>
</dbReference>
<proteinExistence type="inferred from homology"/>
<feature type="domain" description="Conserved virulence factor B-like winged helix" evidence="3">
    <location>
        <begin position="219"/>
        <end position="276"/>
    </location>
</feature>
<dbReference type="Gene3D" id="1.10.10.10">
    <property type="entry name" value="Winged helix-like DNA-binding domain superfamily/Winged helix DNA-binding domain"/>
    <property type="match status" value="1"/>
</dbReference>
<comment type="similarity">
    <text evidence="1">Belongs to the CvfB family.</text>
</comment>
<dbReference type="OrthoDB" id="9801597at2"/>
<evidence type="ECO:0000313" key="4">
    <source>
        <dbReference type="EMBL" id="TXK79698.1"/>
    </source>
</evidence>
<protein>
    <submittedName>
        <fullName evidence="4">GntR family transcriptional regulator</fullName>
    </submittedName>
</protein>
<gene>
    <name evidence="4" type="ORF">FU839_13440</name>
</gene>
<dbReference type="InterPro" id="IPR039566">
    <property type="entry name" value="CvfB_S1_st"/>
</dbReference>
<organism evidence="4 5">
    <name type="scientific">Rheinheimera tangshanensis</name>
    <dbReference type="NCBI Taxonomy" id="400153"/>
    <lineage>
        <taxon>Bacteria</taxon>
        <taxon>Pseudomonadati</taxon>
        <taxon>Pseudomonadota</taxon>
        <taxon>Gammaproteobacteria</taxon>
        <taxon>Chromatiales</taxon>
        <taxon>Chromatiaceae</taxon>
        <taxon>Rheinheimera</taxon>
    </lineage>
</organism>
<dbReference type="AlphaFoldDB" id="A0A5C8LVN2"/>
<evidence type="ECO:0000259" key="3">
    <source>
        <dbReference type="Pfam" id="PF17783"/>
    </source>
</evidence>
<sequence length="282" mass="31744">MTQLALGKLNKLAVKKQVEFGVYLDGLSWGDILLPKRYVPSGAEVGTVLEVFLYLDSEDQLIATTEKPYVMVGQVAQLKAVAVTKVGAFLNWGLKKDLLVPFSEQQIPMQLDKYYLVYCYVDTSNRIVASAKLDRYIGKDTPDYQPGDEVQFYVASQTDLGYKVVVDHQHWGLLYKNQVFKPLRIGYKGTAYVQKVRDDLRIDLLLDKPGYEKTQAFTDVILERLKHKGGSLPISDKSTPEQIYGEFGVSKKMFKQAIGALYKAGKIVIEAEAIRLTQTQSN</sequence>
<evidence type="ECO:0000256" key="1">
    <source>
        <dbReference type="PIRNR" id="PIRNR012524"/>
    </source>
</evidence>
<dbReference type="EMBL" id="VRLR01000009">
    <property type="protein sequence ID" value="TXK79698.1"/>
    <property type="molecule type" value="Genomic_DNA"/>
</dbReference>
<dbReference type="Pfam" id="PF17783">
    <property type="entry name" value="WHD_CvfB"/>
    <property type="match status" value="1"/>
</dbReference>
<keyword evidence="5" id="KW-1185">Reference proteome</keyword>
<feature type="domain" description="Conserved virulence factor B first S1" evidence="2">
    <location>
        <begin position="6"/>
        <end position="65"/>
    </location>
</feature>
<comment type="caution">
    <text evidence="4">The sequence shown here is derived from an EMBL/GenBank/DDBJ whole genome shotgun (WGS) entry which is preliminary data.</text>
</comment>
<reference evidence="4 5" key="1">
    <citation type="submission" date="2019-08" db="EMBL/GenBank/DDBJ databases">
        <title>Draft genome analysis of Rheinheimera tangshanensis isolated from the roots of fresh rice plants (Oryza sativa).</title>
        <authorList>
            <person name="Yu Q."/>
            <person name="Qi Y."/>
            <person name="Zhang H."/>
            <person name="Pu J."/>
        </authorList>
    </citation>
    <scope>NUCLEOTIDE SEQUENCE [LARGE SCALE GENOMIC DNA]</scope>
    <source>
        <strain evidence="4 5">JA3-B52</strain>
    </source>
</reference>
<dbReference type="PANTHER" id="PTHR37296:SF1">
    <property type="entry name" value="CONSERVED VIRULENCE FACTOR B"/>
    <property type="match status" value="1"/>
</dbReference>
<dbReference type="Proteomes" id="UP000321814">
    <property type="component" value="Unassembled WGS sequence"/>
</dbReference>
<dbReference type="RefSeq" id="WP_147904784.1">
    <property type="nucleotide sequence ID" value="NZ_BAAAGC010000014.1"/>
</dbReference>
<dbReference type="PIRSF" id="PIRSF012524">
    <property type="entry name" value="YitL_S1"/>
    <property type="match status" value="1"/>
</dbReference>
<dbReference type="InterPro" id="IPR012340">
    <property type="entry name" value="NA-bd_OB-fold"/>
</dbReference>
<evidence type="ECO:0000313" key="5">
    <source>
        <dbReference type="Proteomes" id="UP000321814"/>
    </source>
</evidence>
<dbReference type="InterPro" id="IPR014464">
    <property type="entry name" value="CvfB_fam"/>
</dbReference>
<name>A0A5C8LVN2_9GAMM</name>
<dbReference type="Pfam" id="PF13509">
    <property type="entry name" value="S1_2"/>
    <property type="match status" value="1"/>
</dbReference>
<evidence type="ECO:0000259" key="2">
    <source>
        <dbReference type="Pfam" id="PF13509"/>
    </source>
</evidence>
<accession>A0A5C8LVN2</accession>
<dbReference type="PANTHER" id="PTHR37296">
    <property type="entry name" value="CONSERVED VIRULENCE FACTOR B"/>
    <property type="match status" value="1"/>
</dbReference>
<dbReference type="Gene3D" id="2.40.50.140">
    <property type="entry name" value="Nucleic acid-binding proteins"/>
    <property type="match status" value="1"/>
</dbReference>